<reference evidence="1 2" key="1">
    <citation type="submission" date="2019-07" db="EMBL/GenBank/DDBJ databases">
        <title>complete genome sequencing of Ornithinimicrobium sp. H23M54.</title>
        <authorList>
            <person name="Bae J.-W."/>
            <person name="Lee S.-Y."/>
        </authorList>
    </citation>
    <scope>NUCLEOTIDE SEQUENCE [LARGE SCALE GENOMIC DNA]</scope>
    <source>
        <strain evidence="1 2">H23M54</strain>
    </source>
</reference>
<protein>
    <submittedName>
        <fullName evidence="1">Uncharacterized protein</fullName>
    </submittedName>
</protein>
<proteinExistence type="predicted"/>
<evidence type="ECO:0000313" key="1">
    <source>
        <dbReference type="EMBL" id="QDO88975.1"/>
    </source>
</evidence>
<name>A0A516GBR9_9MICO</name>
<evidence type="ECO:0000313" key="2">
    <source>
        <dbReference type="Proteomes" id="UP000315395"/>
    </source>
</evidence>
<gene>
    <name evidence="1" type="ORF">FNH13_12110</name>
</gene>
<accession>A0A516GBR9</accession>
<organism evidence="1 2">
    <name type="scientific">Ornithinimicrobium ciconiae</name>
    <dbReference type="NCBI Taxonomy" id="2594265"/>
    <lineage>
        <taxon>Bacteria</taxon>
        <taxon>Bacillati</taxon>
        <taxon>Actinomycetota</taxon>
        <taxon>Actinomycetes</taxon>
        <taxon>Micrococcales</taxon>
        <taxon>Ornithinimicrobiaceae</taxon>
        <taxon>Ornithinimicrobium</taxon>
    </lineage>
</organism>
<dbReference type="KEGG" id="orz:FNH13_12110"/>
<dbReference type="Proteomes" id="UP000315395">
    <property type="component" value="Chromosome"/>
</dbReference>
<dbReference type="RefSeq" id="WP_143783652.1">
    <property type="nucleotide sequence ID" value="NZ_CP041616.1"/>
</dbReference>
<dbReference type="AlphaFoldDB" id="A0A516GBR9"/>
<dbReference type="EMBL" id="CP041616">
    <property type="protein sequence ID" value="QDO88975.1"/>
    <property type="molecule type" value="Genomic_DNA"/>
</dbReference>
<keyword evidence="2" id="KW-1185">Reference proteome</keyword>
<sequence length="60" mass="7121">MSRVDDARRRSSPVVTERRHIWGERRHIWGERRHIWGDIFDGELTAEFDEPVDDCAPCLS</sequence>